<name>A0AA49JHM2_9BACT</name>
<dbReference type="EMBL" id="CP129968">
    <property type="protein sequence ID" value="WKK81386.2"/>
    <property type="molecule type" value="Genomic_DNA"/>
</dbReference>
<protein>
    <recommendedName>
        <fullName evidence="4">Lipoprotein</fullName>
    </recommendedName>
</protein>
<dbReference type="PROSITE" id="PS51257">
    <property type="entry name" value="PROKAR_LIPOPROTEIN"/>
    <property type="match status" value="1"/>
</dbReference>
<evidence type="ECO:0000313" key="3">
    <source>
        <dbReference type="EMBL" id="WKK81386.2"/>
    </source>
</evidence>
<gene>
    <name evidence="3" type="ORF">QYS47_03385</name>
</gene>
<dbReference type="RefSeq" id="WP_322348222.1">
    <property type="nucleotide sequence ID" value="NZ_CP129968.2"/>
</dbReference>
<feature type="compositionally biased region" description="Basic and acidic residues" evidence="1">
    <location>
        <begin position="49"/>
        <end position="69"/>
    </location>
</feature>
<dbReference type="KEGG" id="marp:QYS47_03385"/>
<evidence type="ECO:0000256" key="2">
    <source>
        <dbReference type="SAM" id="SignalP"/>
    </source>
</evidence>
<organism evidence="3">
    <name type="scientific">Marivirga arenosa</name>
    <dbReference type="NCBI Taxonomy" id="3059076"/>
    <lineage>
        <taxon>Bacteria</taxon>
        <taxon>Pseudomonadati</taxon>
        <taxon>Bacteroidota</taxon>
        <taxon>Cytophagia</taxon>
        <taxon>Cytophagales</taxon>
        <taxon>Marivirgaceae</taxon>
        <taxon>Marivirga</taxon>
    </lineage>
</organism>
<feature type="compositionally biased region" description="Basic and acidic residues" evidence="1">
    <location>
        <begin position="25"/>
        <end position="42"/>
    </location>
</feature>
<keyword evidence="2" id="KW-0732">Signal</keyword>
<sequence length="69" mass="7786">MKSIKLLLCIGIMSFLFACGSSESNSKEDEKAVMQQEEKIATEVEESSEEVKKEAEETEKEVDKLLEDI</sequence>
<proteinExistence type="predicted"/>
<feature type="chain" id="PRO_5041397532" description="Lipoprotein" evidence="2">
    <location>
        <begin position="19"/>
        <end position="69"/>
    </location>
</feature>
<dbReference type="Proteomes" id="UP001232019">
    <property type="component" value="Chromosome"/>
</dbReference>
<evidence type="ECO:0008006" key="4">
    <source>
        <dbReference type="Google" id="ProtNLM"/>
    </source>
</evidence>
<feature type="region of interest" description="Disordered" evidence="1">
    <location>
        <begin position="23"/>
        <end position="69"/>
    </location>
</feature>
<accession>A0AA49JHM2</accession>
<reference evidence="3" key="1">
    <citation type="submission" date="2023-08" db="EMBL/GenBank/DDBJ databases">
        <title>Comparative genomics and taxonomic characterization of three novel marine species of genus Marivirga.</title>
        <authorList>
            <person name="Muhammad N."/>
            <person name="Kim S.-G."/>
        </authorList>
    </citation>
    <scope>NUCLEOTIDE SEQUENCE</scope>
    <source>
        <strain evidence="3">BKB1-2</strain>
    </source>
</reference>
<evidence type="ECO:0000256" key="1">
    <source>
        <dbReference type="SAM" id="MobiDB-lite"/>
    </source>
</evidence>
<dbReference type="AlphaFoldDB" id="A0AA49JHM2"/>
<feature type="signal peptide" evidence="2">
    <location>
        <begin position="1"/>
        <end position="18"/>
    </location>
</feature>